<dbReference type="InterPro" id="IPR050312">
    <property type="entry name" value="IolE/XylAMocC-like"/>
</dbReference>
<dbReference type="Pfam" id="PF01261">
    <property type="entry name" value="AP_endonuc_2"/>
    <property type="match status" value="1"/>
</dbReference>
<keyword evidence="2" id="KW-0413">Isomerase</keyword>
<keyword evidence="3" id="KW-1185">Reference proteome</keyword>
<evidence type="ECO:0000259" key="1">
    <source>
        <dbReference type="Pfam" id="PF01261"/>
    </source>
</evidence>
<dbReference type="PANTHER" id="PTHR12110:SF41">
    <property type="entry name" value="INOSOSE DEHYDRATASE"/>
    <property type="match status" value="1"/>
</dbReference>
<evidence type="ECO:0000313" key="2">
    <source>
        <dbReference type="EMBL" id="MFD2101280.1"/>
    </source>
</evidence>
<dbReference type="SUPFAM" id="SSF51658">
    <property type="entry name" value="Xylose isomerase-like"/>
    <property type="match status" value="1"/>
</dbReference>
<sequence length="306" mass="34614">MKNNGYSRRKFVKATTCLAGTAMVGSVFPMEAFGGNGTNGNVVLSGHLWIYASRFPPDWDCTPILEQVFDDFAYSGMQGVEIMESMLRRPESISYLKELADKYGIPVTGCSYYGDMWDRSQHVELVEDIELVVENLHKLNAKTFGITVGDAGHKKTESELDAQADLVRKIIAICEKNDVEANLHNHNFEVENNLHDFKGTIERVPEIKLGPDVSWLVRAGVDPVWFIRTYGERMVYLHLRDQHHDGKWTRALGEGITDFPAIARELKKVGFKGRAAIELAAEDNVVTAVREDWKKSRDYVQNVFGW</sequence>
<proteinExistence type="predicted"/>
<reference evidence="3" key="1">
    <citation type="journal article" date="2019" name="Int. J. Syst. Evol. Microbiol.">
        <title>The Global Catalogue of Microorganisms (GCM) 10K type strain sequencing project: providing services to taxonomists for standard genome sequencing and annotation.</title>
        <authorList>
            <consortium name="The Broad Institute Genomics Platform"/>
            <consortium name="The Broad Institute Genome Sequencing Center for Infectious Disease"/>
            <person name="Wu L."/>
            <person name="Ma J."/>
        </authorList>
    </citation>
    <scope>NUCLEOTIDE SEQUENCE [LARGE SCALE GENOMIC DNA]</scope>
    <source>
        <strain evidence="3">JCM 3389</strain>
    </source>
</reference>
<dbReference type="PROSITE" id="PS51318">
    <property type="entry name" value="TAT"/>
    <property type="match status" value="1"/>
</dbReference>
<dbReference type="InterPro" id="IPR013022">
    <property type="entry name" value="Xyl_isomerase-like_TIM-brl"/>
</dbReference>
<comment type="caution">
    <text evidence="2">The sequence shown here is derived from an EMBL/GenBank/DDBJ whole genome shotgun (WGS) entry which is preliminary data.</text>
</comment>
<protein>
    <submittedName>
        <fullName evidence="2">Sugar phosphate isomerase/epimerase family protein</fullName>
    </submittedName>
</protein>
<dbReference type="Gene3D" id="3.20.20.150">
    <property type="entry name" value="Divalent-metal-dependent TIM barrel enzymes"/>
    <property type="match status" value="1"/>
</dbReference>
<dbReference type="RefSeq" id="WP_067034068.1">
    <property type="nucleotide sequence ID" value="NZ_JBHUHU010000005.1"/>
</dbReference>
<dbReference type="Proteomes" id="UP001597342">
    <property type="component" value="Unassembled WGS sequence"/>
</dbReference>
<dbReference type="EMBL" id="JBHUHU010000005">
    <property type="protein sequence ID" value="MFD2101280.1"/>
    <property type="molecule type" value="Genomic_DNA"/>
</dbReference>
<dbReference type="PANTHER" id="PTHR12110">
    <property type="entry name" value="HYDROXYPYRUVATE ISOMERASE"/>
    <property type="match status" value="1"/>
</dbReference>
<organism evidence="2 3">
    <name type="scientific">Flagellimonas iocasae</name>
    <dbReference type="NCBI Taxonomy" id="2055905"/>
    <lineage>
        <taxon>Bacteria</taxon>
        <taxon>Pseudomonadati</taxon>
        <taxon>Bacteroidota</taxon>
        <taxon>Flavobacteriia</taxon>
        <taxon>Flavobacteriales</taxon>
        <taxon>Flavobacteriaceae</taxon>
        <taxon>Flagellimonas</taxon>
    </lineage>
</organism>
<evidence type="ECO:0000313" key="3">
    <source>
        <dbReference type="Proteomes" id="UP001597342"/>
    </source>
</evidence>
<feature type="domain" description="Xylose isomerase-like TIM barrel" evidence="1">
    <location>
        <begin position="73"/>
        <end position="298"/>
    </location>
</feature>
<name>A0ABW4Y0K5_9FLAO</name>
<dbReference type="InterPro" id="IPR036237">
    <property type="entry name" value="Xyl_isomerase-like_sf"/>
</dbReference>
<dbReference type="GO" id="GO:0016853">
    <property type="term" value="F:isomerase activity"/>
    <property type="evidence" value="ECO:0007669"/>
    <property type="project" value="UniProtKB-KW"/>
</dbReference>
<dbReference type="InterPro" id="IPR006311">
    <property type="entry name" value="TAT_signal"/>
</dbReference>
<gene>
    <name evidence="2" type="ORF">ACFSJE_15935</name>
</gene>
<accession>A0ABW4Y0K5</accession>